<accession>A0A365XRU5</accession>
<dbReference type="InterPro" id="IPR001387">
    <property type="entry name" value="Cro/C1-type_HTH"/>
</dbReference>
<comment type="caution">
    <text evidence="2">The sequence shown here is derived from an EMBL/GenBank/DDBJ whole genome shotgun (WGS) entry which is preliminary data.</text>
</comment>
<gene>
    <name evidence="2" type="ORF">DF182_21295</name>
</gene>
<dbReference type="InterPro" id="IPR010982">
    <property type="entry name" value="Lambda_DNA-bd_dom_sf"/>
</dbReference>
<sequence>MSIGESLLNTVSEGIERGGDKGINNLRQLLEHINATKLSRLTGYHKTTIHKKTTEPQLIKVEEILKLAEKLNVSPERILNLAINEMAAIEADLKNKKREESPL</sequence>
<proteinExistence type="predicted"/>
<organism evidence="2 3">
    <name type="scientific">Chitinophaga flava</name>
    <dbReference type="NCBI Taxonomy" id="2259036"/>
    <lineage>
        <taxon>Bacteria</taxon>
        <taxon>Pseudomonadati</taxon>
        <taxon>Bacteroidota</taxon>
        <taxon>Chitinophagia</taxon>
        <taxon>Chitinophagales</taxon>
        <taxon>Chitinophagaceae</taxon>
        <taxon>Chitinophaga</taxon>
    </lineage>
</organism>
<feature type="domain" description="HTH cro/C1-type" evidence="1">
    <location>
        <begin position="32"/>
        <end position="80"/>
    </location>
</feature>
<dbReference type="AlphaFoldDB" id="A0A365XRU5"/>
<dbReference type="EMBL" id="QFFJ01000002">
    <property type="protein sequence ID" value="RBL89076.1"/>
    <property type="molecule type" value="Genomic_DNA"/>
</dbReference>
<name>A0A365XRU5_9BACT</name>
<dbReference type="SUPFAM" id="SSF47413">
    <property type="entry name" value="lambda repressor-like DNA-binding domains"/>
    <property type="match status" value="1"/>
</dbReference>
<evidence type="ECO:0000259" key="1">
    <source>
        <dbReference type="Pfam" id="PF13443"/>
    </source>
</evidence>
<dbReference type="Pfam" id="PF13443">
    <property type="entry name" value="HTH_26"/>
    <property type="match status" value="1"/>
</dbReference>
<reference evidence="2 3" key="1">
    <citation type="submission" date="2018-05" db="EMBL/GenBank/DDBJ databases">
        <title>Chitinophaga sp. K3CV102501T nov., isolated from isolated from a monsoon evergreen broad-leaved forest soil.</title>
        <authorList>
            <person name="Lv Y."/>
        </authorList>
    </citation>
    <scope>NUCLEOTIDE SEQUENCE [LARGE SCALE GENOMIC DNA]</scope>
    <source>
        <strain evidence="2 3">GDMCC 1.1325</strain>
    </source>
</reference>
<dbReference type="Proteomes" id="UP000253410">
    <property type="component" value="Unassembled WGS sequence"/>
</dbReference>
<evidence type="ECO:0000313" key="2">
    <source>
        <dbReference type="EMBL" id="RBL89076.1"/>
    </source>
</evidence>
<keyword evidence="3" id="KW-1185">Reference proteome</keyword>
<evidence type="ECO:0000313" key="3">
    <source>
        <dbReference type="Proteomes" id="UP000253410"/>
    </source>
</evidence>
<protein>
    <recommendedName>
        <fullName evidence="1">HTH cro/C1-type domain-containing protein</fullName>
    </recommendedName>
</protein>
<dbReference type="RefSeq" id="WP_113617820.1">
    <property type="nucleotide sequence ID" value="NZ_QFFJ01000002.1"/>
</dbReference>
<dbReference type="GO" id="GO:0003677">
    <property type="term" value="F:DNA binding"/>
    <property type="evidence" value="ECO:0007669"/>
    <property type="project" value="InterPro"/>
</dbReference>